<sequence>MAAKLNFSGKPRSELIGYATPMVAHPGDAVSFMISTEADEYEANLVRLIHGD</sequence>
<evidence type="ECO:0000313" key="1">
    <source>
        <dbReference type="EMBL" id="SVD26189.1"/>
    </source>
</evidence>
<feature type="non-terminal residue" evidence="1">
    <location>
        <position position="1"/>
    </location>
</feature>
<reference evidence="1" key="1">
    <citation type="submission" date="2018-05" db="EMBL/GenBank/DDBJ databases">
        <authorList>
            <person name="Lanie J.A."/>
            <person name="Ng W.-L."/>
            <person name="Kazmierczak K.M."/>
            <person name="Andrzejewski T.M."/>
            <person name="Davidsen T.M."/>
            <person name="Wayne K.J."/>
            <person name="Tettelin H."/>
            <person name="Glass J.I."/>
            <person name="Rusch D."/>
            <person name="Podicherti R."/>
            <person name="Tsui H.-C.T."/>
            <person name="Winkler M.E."/>
        </authorList>
    </citation>
    <scope>NUCLEOTIDE SEQUENCE</scope>
</reference>
<proteinExistence type="predicted"/>
<name>A0A382TVV3_9ZZZZ</name>
<dbReference type="EMBL" id="UINC01139569">
    <property type="protein sequence ID" value="SVD26189.1"/>
    <property type="molecule type" value="Genomic_DNA"/>
</dbReference>
<dbReference type="AlphaFoldDB" id="A0A382TVV3"/>
<organism evidence="1">
    <name type="scientific">marine metagenome</name>
    <dbReference type="NCBI Taxonomy" id="408172"/>
    <lineage>
        <taxon>unclassified sequences</taxon>
        <taxon>metagenomes</taxon>
        <taxon>ecological metagenomes</taxon>
    </lineage>
</organism>
<protein>
    <submittedName>
        <fullName evidence="1">Uncharacterized protein</fullName>
    </submittedName>
</protein>
<feature type="non-terminal residue" evidence="1">
    <location>
        <position position="52"/>
    </location>
</feature>
<gene>
    <name evidence="1" type="ORF">METZ01_LOCUS379043</name>
</gene>
<accession>A0A382TVV3</accession>